<dbReference type="EMBL" id="KV423953">
    <property type="protein sequence ID" value="KZT58265.1"/>
    <property type="molecule type" value="Genomic_DNA"/>
</dbReference>
<evidence type="ECO:0000313" key="2">
    <source>
        <dbReference type="EMBL" id="KZT58265.1"/>
    </source>
</evidence>
<dbReference type="InterPro" id="IPR041457">
    <property type="entry name" value="CxC2_KDZ-assoc"/>
</dbReference>
<evidence type="ECO:0000259" key="1">
    <source>
        <dbReference type="Pfam" id="PF18803"/>
    </source>
</evidence>
<dbReference type="InParanoid" id="A0A165GMW5"/>
<dbReference type="AlphaFoldDB" id="A0A165GMW5"/>
<protein>
    <recommendedName>
        <fullName evidence="1">CxC2-like cysteine cluster KDZ transposase-associated domain-containing protein</fullName>
    </recommendedName>
</protein>
<sequence>RCRDCFLAVELCATCQVDSHIRNPLHWTEIWNGDFFARMSLQKLGSIIHLGHHGSPCPADSSTTPIPFTIVHINGVHNVTLAFCSCDGASERYLQLLGSRLFPVTYEQPKTAFTFAVLKDFHLHTLCSKKSAYDYYAKLVRQTSDVFPASANDRYRELLRTSWVWMDLESSRRSGHDHDLGNHLPRFAAAAIRSPLCPACPQMAINVSTEDIAQMDRSKPHLFALYLGGDGNFSLSSKQKTMDVNDIPLNNGEGVFPNQQLFENFIMKHEDLQLPQTCSGFKTSMLFQGNLGYRSSGVYSWTCIRHGFYRPNGTVDLQIGERY</sequence>
<proteinExistence type="predicted"/>
<accession>A0A165GMW5</accession>
<feature type="domain" description="CxC2-like cysteine cluster KDZ transposase-associated" evidence="1">
    <location>
        <begin position="41"/>
        <end position="144"/>
    </location>
</feature>
<dbReference type="InterPro" id="IPR040521">
    <property type="entry name" value="KDZ"/>
</dbReference>
<dbReference type="Pfam" id="PF18758">
    <property type="entry name" value="KDZ"/>
    <property type="match status" value="1"/>
</dbReference>
<reference evidence="2 3" key="1">
    <citation type="journal article" date="2016" name="Mol. Biol. Evol.">
        <title>Comparative Genomics of Early-Diverging Mushroom-Forming Fungi Provides Insights into the Origins of Lignocellulose Decay Capabilities.</title>
        <authorList>
            <person name="Nagy L.G."/>
            <person name="Riley R."/>
            <person name="Tritt A."/>
            <person name="Adam C."/>
            <person name="Daum C."/>
            <person name="Floudas D."/>
            <person name="Sun H."/>
            <person name="Yadav J.S."/>
            <person name="Pangilinan J."/>
            <person name="Larsson K.H."/>
            <person name="Matsuura K."/>
            <person name="Barry K."/>
            <person name="Labutti K."/>
            <person name="Kuo R."/>
            <person name="Ohm R.A."/>
            <person name="Bhattacharya S.S."/>
            <person name="Shirouzu T."/>
            <person name="Yoshinaga Y."/>
            <person name="Martin F.M."/>
            <person name="Grigoriev I.V."/>
            <person name="Hibbett D.S."/>
        </authorList>
    </citation>
    <scope>NUCLEOTIDE SEQUENCE [LARGE SCALE GENOMIC DNA]</scope>
    <source>
        <strain evidence="2 3">HHB12733</strain>
    </source>
</reference>
<feature type="non-terminal residue" evidence="2">
    <location>
        <position position="323"/>
    </location>
</feature>
<organism evidence="2 3">
    <name type="scientific">Calocera cornea HHB12733</name>
    <dbReference type="NCBI Taxonomy" id="1353952"/>
    <lineage>
        <taxon>Eukaryota</taxon>
        <taxon>Fungi</taxon>
        <taxon>Dikarya</taxon>
        <taxon>Basidiomycota</taxon>
        <taxon>Agaricomycotina</taxon>
        <taxon>Dacrymycetes</taxon>
        <taxon>Dacrymycetales</taxon>
        <taxon>Dacrymycetaceae</taxon>
        <taxon>Calocera</taxon>
    </lineage>
</organism>
<evidence type="ECO:0000313" key="3">
    <source>
        <dbReference type="Proteomes" id="UP000076842"/>
    </source>
</evidence>
<feature type="non-terminal residue" evidence="2">
    <location>
        <position position="1"/>
    </location>
</feature>
<dbReference type="Pfam" id="PF18803">
    <property type="entry name" value="CxC2"/>
    <property type="match status" value="1"/>
</dbReference>
<dbReference type="Proteomes" id="UP000076842">
    <property type="component" value="Unassembled WGS sequence"/>
</dbReference>
<dbReference type="STRING" id="1353952.A0A165GMW5"/>
<dbReference type="OrthoDB" id="3257613at2759"/>
<keyword evidence="3" id="KW-1185">Reference proteome</keyword>
<name>A0A165GMW5_9BASI</name>
<gene>
    <name evidence="2" type="ORF">CALCODRAFT_418608</name>
</gene>